<dbReference type="FunCoup" id="A0A7J7D8J4">
    <property type="interactions" value="4547"/>
</dbReference>
<evidence type="ECO:0000259" key="8">
    <source>
        <dbReference type="PROSITE" id="PS50897"/>
    </source>
</evidence>
<dbReference type="PROSITE" id="PS50897">
    <property type="entry name" value="CTLH"/>
    <property type="match status" value="1"/>
</dbReference>
<dbReference type="InterPro" id="IPR006594">
    <property type="entry name" value="LisH"/>
</dbReference>
<evidence type="ECO:0000259" key="9">
    <source>
        <dbReference type="PROSITE" id="PS51867"/>
    </source>
</evidence>
<dbReference type="Proteomes" id="UP000593562">
    <property type="component" value="Unassembled WGS sequence"/>
</dbReference>
<keyword evidence="11" id="KW-1185">Reference proteome</keyword>
<dbReference type="InterPro" id="IPR013144">
    <property type="entry name" value="CRA_dom"/>
</dbReference>
<dbReference type="AlphaFoldDB" id="A0A7J7D8J4"/>
<reference evidence="10 11" key="1">
    <citation type="journal article" date="2020" name="Nat. Commun.">
        <title>Genome of Tripterygium wilfordii and identification of cytochrome P450 involved in triptolide biosynthesis.</title>
        <authorList>
            <person name="Tu L."/>
            <person name="Su P."/>
            <person name="Zhang Z."/>
            <person name="Gao L."/>
            <person name="Wang J."/>
            <person name="Hu T."/>
            <person name="Zhou J."/>
            <person name="Zhang Y."/>
            <person name="Zhao Y."/>
            <person name="Liu Y."/>
            <person name="Song Y."/>
            <person name="Tong Y."/>
            <person name="Lu Y."/>
            <person name="Yang J."/>
            <person name="Xu C."/>
            <person name="Jia M."/>
            <person name="Peters R.J."/>
            <person name="Huang L."/>
            <person name="Gao W."/>
        </authorList>
    </citation>
    <scope>NUCLEOTIDE SEQUENCE [LARGE SCALE GENOMIC DNA]</scope>
    <source>
        <strain evidence="11">cv. XIE 37</strain>
        <tissue evidence="10">Leaf</tissue>
    </source>
</reference>
<dbReference type="GO" id="GO:0008270">
    <property type="term" value="F:zinc ion binding"/>
    <property type="evidence" value="ECO:0007669"/>
    <property type="project" value="UniProtKB-KW"/>
</dbReference>
<dbReference type="OrthoDB" id="1933455at2759"/>
<dbReference type="GO" id="GO:0034657">
    <property type="term" value="C:GID complex"/>
    <property type="evidence" value="ECO:0007669"/>
    <property type="project" value="TreeGrafter"/>
</dbReference>
<gene>
    <name evidence="10" type="ORF">HS088_TW09G00682</name>
</gene>
<comment type="subcellular location">
    <subcellularLocation>
        <location evidence="1">Cytoplasm</location>
    </subcellularLocation>
</comment>
<protein>
    <recommendedName>
        <fullName evidence="12">Macrophage erythroblast attacher-like</fullName>
    </recommendedName>
</protein>
<keyword evidence="4 6" id="KW-0863">Zinc-finger</keyword>
<dbReference type="PROSITE" id="PS50896">
    <property type="entry name" value="LISH"/>
    <property type="match status" value="1"/>
</dbReference>
<dbReference type="GO" id="GO:0043161">
    <property type="term" value="P:proteasome-mediated ubiquitin-dependent protein catabolic process"/>
    <property type="evidence" value="ECO:0007669"/>
    <property type="project" value="InterPro"/>
</dbReference>
<dbReference type="SMART" id="SM00757">
    <property type="entry name" value="CRA"/>
    <property type="match status" value="1"/>
</dbReference>
<evidence type="ECO:0008006" key="12">
    <source>
        <dbReference type="Google" id="ProtNLM"/>
    </source>
</evidence>
<dbReference type="SUPFAM" id="SSF57850">
    <property type="entry name" value="RING/U-box"/>
    <property type="match status" value="1"/>
</dbReference>
<feature type="domain" description="RING-Gid-type" evidence="9">
    <location>
        <begin position="316"/>
        <end position="389"/>
    </location>
</feature>
<dbReference type="PANTHER" id="PTHR12170">
    <property type="entry name" value="MACROPHAGE ERYTHROBLAST ATTACHER-RELATED"/>
    <property type="match status" value="1"/>
</dbReference>
<keyword evidence="5" id="KW-0862">Zinc</keyword>
<evidence type="ECO:0000256" key="6">
    <source>
        <dbReference type="PROSITE-ProRule" id="PRU01215"/>
    </source>
</evidence>
<evidence type="ECO:0000256" key="3">
    <source>
        <dbReference type="ARBA" id="ARBA00022723"/>
    </source>
</evidence>
<name>A0A7J7D8J4_TRIWF</name>
<evidence type="ECO:0000256" key="2">
    <source>
        <dbReference type="ARBA" id="ARBA00022490"/>
    </source>
</evidence>
<dbReference type="GO" id="GO:0061630">
    <property type="term" value="F:ubiquitin protein ligase activity"/>
    <property type="evidence" value="ECO:0007669"/>
    <property type="project" value="InterPro"/>
</dbReference>
<organism evidence="10 11">
    <name type="scientific">Tripterygium wilfordii</name>
    <name type="common">Thunder God vine</name>
    <dbReference type="NCBI Taxonomy" id="458696"/>
    <lineage>
        <taxon>Eukaryota</taxon>
        <taxon>Viridiplantae</taxon>
        <taxon>Streptophyta</taxon>
        <taxon>Embryophyta</taxon>
        <taxon>Tracheophyta</taxon>
        <taxon>Spermatophyta</taxon>
        <taxon>Magnoliopsida</taxon>
        <taxon>eudicotyledons</taxon>
        <taxon>Gunneridae</taxon>
        <taxon>Pentapetalae</taxon>
        <taxon>rosids</taxon>
        <taxon>fabids</taxon>
        <taxon>Celastrales</taxon>
        <taxon>Celastraceae</taxon>
        <taxon>Tripterygium</taxon>
    </lineage>
</organism>
<sequence length="404" mass="46258">MMEIDSLPNGNNAASNNSTSSKTTQLNESIKLEHQLLRVPFEHYKKTVRANHRAVEKEVSSVISGVADAADADVSKDDAVQHLTSLVSRLQGLKRKMEEGSRAENLQAQRCRARLDHLESADAENLSRWNNTRLKRILVDYMLRMSYYDTAVKLAESSSIRDLVDIDVFEEAKKVIDALQNKEVGPALAWCADNKSRLKKSKSKFEFQLRLQEFIELVRAENNLRAISYARKYLAPWGATHMKELQRVMATLAFKSNTECTIYKVLFEQKQWDYLVEQFKQEFCRLYGMTLEPLLNIYLQAGLSALKTPYCYEDDCTKEDPLSQESFRKLAMPLPYSKQHHSKLVCYITKELMDTENPPQVLPNGYVYSSKALEDMAKKSNGKIICPRTGFVCNYSDLVKAYIS</sequence>
<keyword evidence="3" id="KW-0479">Metal-binding</keyword>
<feature type="compositionally biased region" description="Low complexity" evidence="7">
    <location>
        <begin position="11"/>
        <end position="24"/>
    </location>
</feature>
<dbReference type="PANTHER" id="PTHR12170:SF2">
    <property type="entry name" value="E3 UBIQUITIN-PROTEIN TRANSFERASE MAEA"/>
    <property type="match status" value="1"/>
</dbReference>
<dbReference type="InterPro" id="IPR044063">
    <property type="entry name" value="ZF_RING_GID"/>
</dbReference>
<evidence type="ECO:0000256" key="7">
    <source>
        <dbReference type="SAM" id="MobiDB-lite"/>
    </source>
</evidence>
<dbReference type="GO" id="GO:0005737">
    <property type="term" value="C:cytoplasm"/>
    <property type="evidence" value="ECO:0007669"/>
    <property type="project" value="UniProtKB-SubCell"/>
</dbReference>
<dbReference type="Pfam" id="PF10607">
    <property type="entry name" value="CTLH"/>
    <property type="match status" value="1"/>
</dbReference>
<evidence type="ECO:0000313" key="10">
    <source>
        <dbReference type="EMBL" id="KAF5742631.1"/>
    </source>
</evidence>
<dbReference type="PROSITE" id="PS51867">
    <property type="entry name" value="ZF_RING_GID"/>
    <property type="match status" value="1"/>
</dbReference>
<dbReference type="InterPro" id="IPR024964">
    <property type="entry name" value="CTLH/CRA"/>
</dbReference>
<evidence type="ECO:0000256" key="1">
    <source>
        <dbReference type="ARBA" id="ARBA00004496"/>
    </source>
</evidence>
<evidence type="ECO:0000256" key="5">
    <source>
        <dbReference type="ARBA" id="ARBA00022833"/>
    </source>
</evidence>
<dbReference type="InterPro" id="IPR006595">
    <property type="entry name" value="CTLH_C"/>
</dbReference>
<feature type="zinc finger region" description="RING-Gid-type" evidence="6">
    <location>
        <begin position="316"/>
        <end position="389"/>
    </location>
</feature>
<evidence type="ECO:0000256" key="4">
    <source>
        <dbReference type="ARBA" id="ARBA00022771"/>
    </source>
</evidence>
<dbReference type="GO" id="GO:0005634">
    <property type="term" value="C:nucleus"/>
    <property type="evidence" value="ECO:0007669"/>
    <property type="project" value="TreeGrafter"/>
</dbReference>
<dbReference type="InParanoid" id="A0A7J7D8J4"/>
<dbReference type="CDD" id="cd16659">
    <property type="entry name" value="RING-Ubox_Emp"/>
    <property type="match status" value="1"/>
</dbReference>
<feature type="domain" description="CTLH" evidence="8">
    <location>
        <begin position="168"/>
        <end position="225"/>
    </location>
</feature>
<dbReference type="InterPro" id="IPR045098">
    <property type="entry name" value="Fyv10_fam"/>
</dbReference>
<comment type="caution">
    <text evidence="10">The sequence shown here is derived from an EMBL/GenBank/DDBJ whole genome shotgun (WGS) entry which is preliminary data.</text>
</comment>
<accession>A0A7J7D8J4</accession>
<feature type="region of interest" description="Disordered" evidence="7">
    <location>
        <begin position="1"/>
        <end position="26"/>
    </location>
</feature>
<dbReference type="EMBL" id="JAAARO010000009">
    <property type="protein sequence ID" value="KAF5742631.1"/>
    <property type="molecule type" value="Genomic_DNA"/>
</dbReference>
<evidence type="ECO:0000313" key="11">
    <source>
        <dbReference type="Proteomes" id="UP000593562"/>
    </source>
</evidence>
<proteinExistence type="predicted"/>
<keyword evidence="2" id="KW-0963">Cytoplasm</keyword>
<dbReference type="SMART" id="SM00668">
    <property type="entry name" value="CTLH"/>
    <property type="match status" value="1"/>
</dbReference>